<evidence type="ECO:0000256" key="1">
    <source>
        <dbReference type="ARBA" id="ARBA00010641"/>
    </source>
</evidence>
<dbReference type="NCBIfam" id="TIGR02937">
    <property type="entry name" value="sigma70-ECF"/>
    <property type="match status" value="1"/>
</dbReference>
<organism evidence="9 10">
    <name type="scientific">Nonomuraea africana</name>
    <dbReference type="NCBI Taxonomy" id="46171"/>
    <lineage>
        <taxon>Bacteria</taxon>
        <taxon>Bacillati</taxon>
        <taxon>Actinomycetota</taxon>
        <taxon>Actinomycetes</taxon>
        <taxon>Streptosporangiales</taxon>
        <taxon>Streptosporangiaceae</taxon>
        <taxon>Nonomuraea</taxon>
    </lineage>
</organism>
<dbReference type="SUPFAM" id="SSF88946">
    <property type="entry name" value="Sigma2 domain of RNA polymerase sigma factors"/>
    <property type="match status" value="1"/>
</dbReference>
<dbReference type="InterPro" id="IPR037401">
    <property type="entry name" value="SnoaL-like"/>
</dbReference>
<protein>
    <submittedName>
        <fullName evidence="9">RNA polymerase sigma-70 factor (ECF subfamily)</fullName>
    </submittedName>
</protein>
<dbReference type="NCBIfam" id="TIGR02960">
    <property type="entry name" value="SigX5"/>
    <property type="match status" value="1"/>
</dbReference>
<dbReference type="InterPro" id="IPR014305">
    <property type="entry name" value="RNA_pol_sigma-G_actinobac"/>
</dbReference>
<feature type="domain" description="SnoaL-like" evidence="8">
    <location>
        <begin position="216"/>
        <end position="311"/>
    </location>
</feature>
<dbReference type="SUPFAM" id="SSF54427">
    <property type="entry name" value="NTF2-like"/>
    <property type="match status" value="1"/>
</dbReference>
<dbReference type="Pfam" id="PF08281">
    <property type="entry name" value="Sigma70_r4_2"/>
    <property type="match status" value="1"/>
</dbReference>
<gene>
    <name evidence="9" type="ORF">H4W81_008007</name>
</gene>
<evidence type="ECO:0000256" key="2">
    <source>
        <dbReference type="ARBA" id="ARBA00011344"/>
    </source>
</evidence>
<dbReference type="PANTHER" id="PTHR43133:SF65">
    <property type="entry name" value="ECF RNA POLYMERASE SIGMA FACTOR SIGG"/>
    <property type="match status" value="1"/>
</dbReference>
<dbReference type="Proteomes" id="UP000661607">
    <property type="component" value="Unassembled WGS sequence"/>
</dbReference>
<dbReference type="Gene3D" id="3.10.450.50">
    <property type="match status" value="1"/>
</dbReference>
<proteinExistence type="inferred from homology"/>
<dbReference type="Gene3D" id="1.10.10.10">
    <property type="entry name" value="Winged helix-like DNA-binding domain superfamily/Winged helix DNA-binding domain"/>
    <property type="match status" value="1"/>
</dbReference>
<feature type="domain" description="RNA polymerase sigma factor 70 region 4 type 2" evidence="7">
    <location>
        <begin position="140"/>
        <end position="191"/>
    </location>
</feature>
<evidence type="ECO:0000256" key="3">
    <source>
        <dbReference type="ARBA" id="ARBA00023015"/>
    </source>
</evidence>
<evidence type="ECO:0000259" key="7">
    <source>
        <dbReference type="Pfam" id="PF08281"/>
    </source>
</evidence>
<dbReference type="InterPro" id="IPR013324">
    <property type="entry name" value="RNA_pol_sigma_r3/r4-like"/>
</dbReference>
<dbReference type="InterPro" id="IPR014284">
    <property type="entry name" value="RNA_pol_sigma-70_dom"/>
</dbReference>
<comment type="caution">
    <text evidence="9">The sequence shown here is derived from an EMBL/GenBank/DDBJ whole genome shotgun (WGS) entry which is preliminary data.</text>
</comment>
<dbReference type="Pfam" id="PF04542">
    <property type="entry name" value="Sigma70_r2"/>
    <property type="match status" value="1"/>
</dbReference>
<dbReference type="InterPro" id="IPR013325">
    <property type="entry name" value="RNA_pol_sigma_r2"/>
</dbReference>
<dbReference type="NCBIfam" id="NF006089">
    <property type="entry name" value="PRK08241.1"/>
    <property type="match status" value="1"/>
</dbReference>
<dbReference type="Pfam" id="PF12680">
    <property type="entry name" value="SnoaL_2"/>
    <property type="match status" value="1"/>
</dbReference>
<keyword evidence="3" id="KW-0805">Transcription regulation</keyword>
<name>A0ABR9KUF2_9ACTN</name>
<keyword evidence="5" id="KW-0804">Transcription</keyword>
<keyword evidence="4" id="KW-0731">Sigma factor</keyword>
<evidence type="ECO:0000259" key="8">
    <source>
        <dbReference type="Pfam" id="PF12680"/>
    </source>
</evidence>
<comment type="similarity">
    <text evidence="1">Belongs to the sigma-70 factor family. ECF subfamily.</text>
</comment>
<dbReference type="InterPro" id="IPR039425">
    <property type="entry name" value="RNA_pol_sigma-70-like"/>
</dbReference>
<comment type="subunit">
    <text evidence="2">Interacts transiently with the RNA polymerase catalytic core formed by RpoA, RpoB, RpoC and RpoZ (2 alpha, 1 beta, 1 beta' and 1 omega subunit) to form the RNA polymerase holoenzyme that can initiate transcription.</text>
</comment>
<dbReference type="SUPFAM" id="SSF88659">
    <property type="entry name" value="Sigma3 and sigma4 domains of RNA polymerase sigma factors"/>
    <property type="match status" value="1"/>
</dbReference>
<evidence type="ECO:0000313" key="9">
    <source>
        <dbReference type="EMBL" id="MBE1565228.1"/>
    </source>
</evidence>
<dbReference type="EMBL" id="JADBEF010000001">
    <property type="protein sequence ID" value="MBE1565228.1"/>
    <property type="molecule type" value="Genomic_DNA"/>
</dbReference>
<accession>A0ABR9KUF2</accession>
<feature type="domain" description="RNA polymerase sigma-70 region 2" evidence="6">
    <location>
        <begin position="25"/>
        <end position="92"/>
    </location>
</feature>
<keyword evidence="10" id="KW-1185">Reference proteome</keyword>
<dbReference type="RefSeq" id="WP_192779475.1">
    <property type="nucleotide sequence ID" value="NZ_BAAASY010000005.1"/>
</dbReference>
<dbReference type="Gene3D" id="1.10.1740.10">
    <property type="match status" value="1"/>
</dbReference>
<evidence type="ECO:0000256" key="5">
    <source>
        <dbReference type="ARBA" id="ARBA00023163"/>
    </source>
</evidence>
<dbReference type="InterPro" id="IPR013249">
    <property type="entry name" value="RNA_pol_sigma70_r4_t2"/>
</dbReference>
<reference evidence="9 10" key="1">
    <citation type="submission" date="2020-10" db="EMBL/GenBank/DDBJ databases">
        <title>Sequencing the genomes of 1000 actinobacteria strains.</title>
        <authorList>
            <person name="Klenk H.-P."/>
        </authorList>
    </citation>
    <scope>NUCLEOTIDE SEQUENCE [LARGE SCALE GENOMIC DNA]</scope>
    <source>
        <strain evidence="9 10">DSM 43748</strain>
    </source>
</reference>
<dbReference type="InterPro" id="IPR036388">
    <property type="entry name" value="WH-like_DNA-bd_sf"/>
</dbReference>
<dbReference type="PANTHER" id="PTHR43133">
    <property type="entry name" value="RNA POLYMERASE ECF-TYPE SIGMA FACTO"/>
    <property type="match status" value="1"/>
</dbReference>
<evidence type="ECO:0000313" key="10">
    <source>
        <dbReference type="Proteomes" id="UP000661607"/>
    </source>
</evidence>
<sequence>MDESTAGELLSAARAGDDDAFGRLVGPLRDELRAHCYRMLGSVHDAEDAVQDTLDRAWRHLARFEDRGSIRPWLYTIATNRSLTLIERRGRRELPTDLSPEGAPLAEASWLEPYPDRLMGWTAELSPEARVVARESVELAFVAALQHLSALQRAVLLLRDVLGFAAREVADLLETTVAAVNSALQRARKTLAELLPETTQQQTLKTLGEAAQRELAQRYMTAWEAGDVDSIVAMLTEDAKYSMPPLTAWYERPDGIRRFLVEGPLKERWRFLPARANGQLAFGTYMWDEHRARYVPAGLDLLVLRGTKVAEVVSFLDADFPAFGLPAELTSASRDDFPDPRGL</sequence>
<evidence type="ECO:0000259" key="6">
    <source>
        <dbReference type="Pfam" id="PF04542"/>
    </source>
</evidence>
<dbReference type="InterPro" id="IPR032710">
    <property type="entry name" value="NTF2-like_dom_sf"/>
</dbReference>
<evidence type="ECO:0000256" key="4">
    <source>
        <dbReference type="ARBA" id="ARBA00023082"/>
    </source>
</evidence>
<dbReference type="InterPro" id="IPR007627">
    <property type="entry name" value="RNA_pol_sigma70_r2"/>
</dbReference>